<gene>
    <name evidence="1" type="ORF">AQJ46_19155</name>
</gene>
<reference evidence="1 2" key="1">
    <citation type="submission" date="2015-10" db="EMBL/GenBank/DDBJ databases">
        <title>Draft genome sequence of Streptomyces canus DSM 40017, type strain for the species Streptomyces canus.</title>
        <authorList>
            <person name="Ruckert C."/>
            <person name="Winkler A."/>
            <person name="Kalinowski J."/>
            <person name="Kampfer P."/>
            <person name="Glaeser S."/>
        </authorList>
    </citation>
    <scope>NUCLEOTIDE SEQUENCE [LARGE SCALE GENOMIC DNA]</scope>
    <source>
        <strain evidence="1 2">DSM 40017</strain>
    </source>
</reference>
<sequence>MTLCLAATAACGGSDSSGDDTGPIGARQIKGVNFCELLSEDTMAKVLGVKKLEPQSSDATDNCEWKIPVDGGADGALQIGSYYLPEGGDGMTTIGGLQANRQIVQTGCQIVVTGSGETDPAATSANAVDAVRVWYLEQGVPDDEKCTAAGKLAEEVMRALPEA</sequence>
<dbReference type="EMBL" id="LMWU01000018">
    <property type="protein sequence ID" value="KUN69876.1"/>
    <property type="molecule type" value="Genomic_DNA"/>
</dbReference>
<organism evidence="1 2">
    <name type="scientific">Streptomyces canus</name>
    <dbReference type="NCBI Taxonomy" id="58343"/>
    <lineage>
        <taxon>Bacteria</taxon>
        <taxon>Bacillati</taxon>
        <taxon>Actinomycetota</taxon>
        <taxon>Actinomycetes</taxon>
        <taxon>Kitasatosporales</taxon>
        <taxon>Streptomycetaceae</taxon>
        <taxon>Streptomyces</taxon>
        <taxon>Streptomyces aurantiacus group</taxon>
    </lineage>
</organism>
<evidence type="ECO:0000313" key="2">
    <source>
        <dbReference type="Proteomes" id="UP000053669"/>
    </source>
</evidence>
<evidence type="ECO:0008006" key="3">
    <source>
        <dbReference type="Google" id="ProtNLM"/>
    </source>
</evidence>
<dbReference type="Proteomes" id="UP000053669">
    <property type="component" value="Unassembled WGS sequence"/>
</dbReference>
<accession>A0A101S9M7</accession>
<proteinExistence type="predicted"/>
<evidence type="ECO:0000313" key="1">
    <source>
        <dbReference type="EMBL" id="KUN69876.1"/>
    </source>
</evidence>
<name>A0A101S9M7_9ACTN</name>
<protein>
    <recommendedName>
        <fullName evidence="3">DUF3558 domain-containing protein</fullName>
    </recommendedName>
</protein>
<dbReference type="AlphaFoldDB" id="A0A101S9M7"/>
<comment type="caution">
    <text evidence="1">The sequence shown here is derived from an EMBL/GenBank/DDBJ whole genome shotgun (WGS) entry which is preliminary data.</text>
</comment>